<dbReference type="InterPro" id="IPR033913">
    <property type="entry name" value="MTH1175_dom"/>
</dbReference>
<accession>A0ABX1I802</accession>
<dbReference type="CDD" id="cd00851">
    <property type="entry name" value="MTH1175"/>
    <property type="match status" value="1"/>
</dbReference>
<dbReference type="Gene3D" id="3.30.420.130">
    <property type="entry name" value="Dinitrogenase iron-molybdenum cofactor biosynthesis domain"/>
    <property type="match status" value="1"/>
</dbReference>
<keyword evidence="1" id="KW-0535">Nitrogen fixation</keyword>
<sequence length="159" mass="15866">MKIVISATAQGQDASVDARLGRCAYFAVVDTESGDFQAMPNPFLETNGGAGTRTAQWIVGQRAELLLTGRCGPKAAMVLERAGVRVVEGVSGSVAEAVERHAGQGNVLAPAGAGRGAGREPCDGIARCGGGRGRGNGAAMGSGRGMGVGRGLGNGRGRG</sequence>
<protein>
    <submittedName>
        <fullName evidence="4">Dinitrogenase iron-molybdenum cofactor biosynthesis protein</fullName>
    </submittedName>
</protein>
<name>A0ABX1I802_9GAMM</name>
<dbReference type="InterPro" id="IPR003731">
    <property type="entry name" value="Di-Nase_FeMo-co_biosynth"/>
</dbReference>
<proteinExistence type="predicted"/>
<dbReference type="Pfam" id="PF02579">
    <property type="entry name" value="Nitro_FeMo-Co"/>
    <property type="match status" value="1"/>
</dbReference>
<dbReference type="EMBL" id="JAAXKX010000014">
    <property type="protein sequence ID" value="NKN33684.1"/>
    <property type="molecule type" value="Genomic_DNA"/>
</dbReference>
<dbReference type="RefSeq" id="WP_168669480.1">
    <property type="nucleotide sequence ID" value="NZ_JAAXKX010000014.1"/>
</dbReference>
<evidence type="ECO:0000259" key="3">
    <source>
        <dbReference type="Pfam" id="PF02579"/>
    </source>
</evidence>
<evidence type="ECO:0000256" key="2">
    <source>
        <dbReference type="SAM" id="MobiDB-lite"/>
    </source>
</evidence>
<dbReference type="Proteomes" id="UP000740754">
    <property type="component" value="Unassembled WGS sequence"/>
</dbReference>
<evidence type="ECO:0000256" key="1">
    <source>
        <dbReference type="ARBA" id="ARBA00023231"/>
    </source>
</evidence>
<dbReference type="PANTHER" id="PTHR42983">
    <property type="entry name" value="DINITROGENASE IRON-MOLYBDENUM COFACTOR PROTEIN-RELATED"/>
    <property type="match status" value="1"/>
</dbReference>
<organism evidence="4 5">
    <name type="scientific">Marichromatium bheemlicum</name>
    <dbReference type="NCBI Taxonomy" id="365339"/>
    <lineage>
        <taxon>Bacteria</taxon>
        <taxon>Pseudomonadati</taxon>
        <taxon>Pseudomonadota</taxon>
        <taxon>Gammaproteobacteria</taxon>
        <taxon>Chromatiales</taxon>
        <taxon>Chromatiaceae</taxon>
        <taxon>Marichromatium</taxon>
    </lineage>
</organism>
<keyword evidence="5" id="KW-1185">Reference proteome</keyword>
<dbReference type="SUPFAM" id="SSF53146">
    <property type="entry name" value="Nitrogenase accessory factor-like"/>
    <property type="match status" value="1"/>
</dbReference>
<dbReference type="PANTHER" id="PTHR42983:SF1">
    <property type="entry name" value="IRON-MOLYBDENUM PROTEIN"/>
    <property type="match status" value="1"/>
</dbReference>
<reference evidence="4 5" key="1">
    <citation type="submission" date="2020-04" db="EMBL/GenBank/DDBJ databases">
        <title>Draft Whole-Genome sequence of Marichromatium bheemlicum DSM 18632, type strain.</title>
        <authorList>
            <person name="Kyndt J.A."/>
            <person name="Meyer T.E."/>
        </authorList>
    </citation>
    <scope>NUCLEOTIDE SEQUENCE [LARGE SCALE GENOMIC DNA]</scope>
    <source>
        <strain evidence="4 5">DSM 18632</strain>
    </source>
</reference>
<gene>
    <name evidence="4" type="ORF">HF203_10655</name>
</gene>
<evidence type="ECO:0000313" key="5">
    <source>
        <dbReference type="Proteomes" id="UP000740754"/>
    </source>
</evidence>
<evidence type="ECO:0000313" key="4">
    <source>
        <dbReference type="EMBL" id="NKN33684.1"/>
    </source>
</evidence>
<feature type="domain" description="Dinitrogenase iron-molybdenum cofactor biosynthesis" evidence="3">
    <location>
        <begin position="13"/>
        <end position="100"/>
    </location>
</feature>
<comment type="caution">
    <text evidence="4">The sequence shown here is derived from an EMBL/GenBank/DDBJ whole genome shotgun (WGS) entry which is preliminary data.</text>
</comment>
<feature type="region of interest" description="Disordered" evidence="2">
    <location>
        <begin position="136"/>
        <end position="159"/>
    </location>
</feature>
<dbReference type="InterPro" id="IPR036105">
    <property type="entry name" value="DiNase_FeMo-co_biosyn_sf"/>
</dbReference>